<evidence type="ECO:0000313" key="2">
    <source>
        <dbReference type="Proteomes" id="UP001221413"/>
    </source>
</evidence>
<sequence length="154" mass="18180">MTKQGIKDNDKRIVQTALMLYPYTHETITAEDYPHYQSLIGRLNMLRDREEFLNNALKFFAEQPAKAKLLMMAQCEKKIVKWCKECRDDKDHTKFATRLWKLRDALQAVDRDLARRRGWKCGLWRDFIRLWPFVDVVLDQEFGEGGSPAGLNRS</sequence>
<organism evidence="1 2">
    <name type="scientific">Drechslerella dactyloides</name>
    <name type="common">Nematode-trapping fungus</name>
    <name type="synonym">Arthrobotrys dactyloides</name>
    <dbReference type="NCBI Taxonomy" id="74499"/>
    <lineage>
        <taxon>Eukaryota</taxon>
        <taxon>Fungi</taxon>
        <taxon>Dikarya</taxon>
        <taxon>Ascomycota</taxon>
        <taxon>Pezizomycotina</taxon>
        <taxon>Orbiliomycetes</taxon>
        <taxon>Orbiliales</taxon>
        <taxon>Orbiliaceae</taxon>
        <taxon>Drechslerella</taxon>
    </lineage>
</organism>
<keyword evidence="2" id="KW-1185">Reference proteome</keyword>
<proteinExistence type="predicted"/>
<comment type="caution">
    <text evidence="1">The sequence shown here is derived from an EMBL/GenBank/DDBJ whole genome shotgun (WGS) entry which is preliminary data.</text>
</comment>
<gene>
    <name evidence="1" type="ORF">Dda_0728</name>
</gene>
<accession>A0AAD6NM97</accession>
<dbReference type="Proteomes" id="UP001221413">
    <property type="component" value="Unassembled WGS sequence"/>
</dbReference>
<dbReference type="AlphaFoldDB" id="A0AAD6NM97"/>
<protein>
    <submittedName>
        <fullName evidence="1">Uncharacterized protein</fullName>
    </submittedName>
</protein>
<evidence type="ECO:0000313" key="1">
    <source>
        <dbReference type="EMBL" id="KAJ6264581.1"/>
    </source>
</evidence>
<reference evidence="1" key="1">
    <citation type="submission" date="2023-01" db="EMBL/GenBank/DDBJ databases">
        <title>The chitinases involved in constricting ring structure development in the nematode-trapping fungus Drechslerella dactyloides.</title>
        <authorList>
            <person name="Wang R."/>
            <person name="Zhang L."/>
            <person name="Tang P."/>
            <person name="Li S."/>
            <person name="Liang L."/>
        </authorList>
    </citation>
    <scope>NUCLEOTIDE SEQUENCE</scope>
    <source>
        <strain evidence="1">YMF1.00031</strain>
    </source>
</reference>
<name>A0AAD6NM97_DREDA</name>
<dbReference type="EMBL" id="JAQGDS010000001">
    <property type="protein sequence ID" value="KAJ6264581.1"/>
    <property type="molecule type" value="Genomic_DNA"/>
</dbReference>